<sequence>MSGSCPLFKATQERGTPRHVTEHLSSSSGVNSASDEEYIYMNKVLVSTPVLEKSACDGANLLGASTTSREDKPPLPSLPQPLLCSLLDSPEGYYEEAQPYDTATNDDGEAVSSSYESYDEDEAAKGRSAAQHQWPSTEASIELMKDARICAFLWRKKWLGQWAKQLCVIKEQRLLCYKTSKDQNPQLEVSLLGCTVVYKEKQVKKKEHKLKVVPVGGEAIVLGLQSKEQGEQWYKVIQEISGKPLESPEVAQHLSDSPRHICAKGELSERHSAASESGSSTDSHAEATDAKDGDWKKRYGAALKLSNLMNIGKKKPSALESPEKTMETSGYLNVLANSQWRTRWCTIKDGQLWFYQDKGKTKVAQQPLGLEGCMVVPDPSPEHLYSFTIQQDGEQLATLEAKSSADMGHWLGLLLSQTGSKTNPEDLTYDYVDSDRISCIVNAAKTSMYLMQRRISEPNTYIDSLSVAPGDPDDIYDNVANTEPELEQNQDAQQNKEAHKRVEVSQTSKVDIAEQDGVDRIYLDLIPVQSFLHGCPGKKDPPHSRERSPSDHHQEKASASQDVSPPIPEPRPPHTLVVPSQPAAAVPQLLSRPEPESASPRNRVHSQPAKMSLASPEPLKKAMCRSNSPQPHKQGRPSSEGLDRPRVAAPAEIKLGKNRTEADVRRFTDERDQLEREKEQVRNQLAMLRGQRKELKEALAAAREPSLQSSLELKLKDAEEACRVQEQKRVDLELQLVDVKENLKKVEAGPFTLGTAVDSGLLDMVKVTAPGTVPVTASANGDAAPINSASTLKNRPLSLIASNKGNVLQKAKEWEKKSTT</sequence>
<dbReference type="GeneTree" id="ENSGT00950000183067"/>
<dbReference type="GO" id="GO:0017124">
    <property type="term" value="F:SH3 domain binding"/>
    <property type="evidence" value="ECO:0007669"/>
    <property type="project" value="TreeGrafter"/>
</dbReference>
<dbReference type="PANTHER" id="PTHR14338">
    <property type="entry name" value="ACTIN FILAMENT-ASSOCIATED PROTEIN 1 FAMILY MEMBER"/>
    <property type="match status" value="1"/>
</dbReference>
<dbReference type="GO" id="GO:0042169">
    <property type="term" value="F:SH2 domain binding"/>
    <property type="evidence" value="ECO:0007669"/>
    <property type="project" value="TreeGrafter"/>
</dbReference>
<dbReference type="GO" id="GO:0007346">
    <property type="term" value="P:regulation of mitotic cell cycle"/>
    <property type="evidence" value="ECO:0007669"/>
    <property type="project" value="TreeGrafter"/>
</dbReference>
<dbReference type="Proteomes" id="UP000261540">
    <property type="component" value="Unplaced"/>
</dbReference>
<comment type="subcellular location">
    <subcellularLocation>
        <location evidence="1">Cytoplasm</location>
    </subcellularLocation>
</comment>
<evidence type="ECO:0000256" key="1">
    <source>
        <dbReference type="ARBA" id="ARBA00004496"/>
    </source>
</evidence>
<comment type="function">
    <text evidence="5">May play a role in a signaling cascade by enhancing the kinase activity of SRC. Contributes to SRC-regulated transcription activation.</text>
</comment>
<evidence type="ECO:0000256" key="3">
    <source>
        <dbReference type="ARBA" id="ARBA00022737"/>
    </source>
</evidence>
<dbReference type="GO" id="GO:0061386">
    <property type="term" value="P:closure of optic fissure"/>
    <property type="evidence" value="ECO:0007669"/>
    <property type="project" value="Ensembl"/>
</dbReference>
<feature type="domain" description="PH" evidence="8">
    <location>
        <begin position="146"/>
        <end position="242"/>
    </location>
</feature>
<feature type="region of interest" description="Disordered" evidence="7">
    <location>
        <begin position="1"/>
        <end position="32"/>
    </location>
</feature>
<dbReference type="Pfam" id="PF00169">
    <property type="entry name" value="PH"/>
    <property type="match status" value="2"/>
</dbReference>
<feature type="compositionally biased region" description="Basic and acidic residues" evidence="7">
    <location>
        <begin position="654"/>
        <end position="667"/>
    </location>
</feature>
<keyword evidence="2" id="KW-0963">Cytoplasm</keyword>
<reference evidence="9" key="2">
    <citation type="submission" date="2025-09" db="UniProtKB">
        <authorList>
            <consortium name="Ensembl"/>
        </authorList>
    </citation>
    <scope>IDENTIFICATION</scope>
</reference>
<evidence type="ECO:0000313" key="9">
    <source>
        <dbReference type="Ensembl" id="ENSPKIP00000029461.1"/>
    </source>
</evidence>
<dbReference type="GO" id="GO:0045742">
    <property type="term" value="P:positive regulation of epidermal growth factor receptor signaling pathway"/>
    <property type="evidence" value="ECO:0007669"/>
    <property type="project" value="TreeGrafter"/>
</dbReference>
<evidence type="ECO:0000256" key="2">
    <source>
        <dbReference type="ARBA" id="ARBA00022490"/>
    </source>
</evidence>
<dbReference type="InterPro" id="IPR001849">
    <property type="entry name" value="PH_domain"/>
</dbReference>
<dbReference type="Ensembl" id="ENSPKIT00000010258.1">
    <property type="protein sequence ID" value="ENSPKIP00000029461.1"/>
    <property type="gene ID" value="ENSPKIG00000010697.1"/>
</dbReference>
<feature type="region of interest" description="Disordered" evidence="7">
    <location>
        <begin position="98"/>
        <end position="131"/>
    </location>
</feature>
<keyword evidence="4" id="KW-0175">Coiled coil</keyword>
<dbReference type="InterPro" id="IPR030113">
    <property type="entry name" value="AFAP"/>
</dbReference>
<keyword evidence="10" id="KW-1185">Reference proteome</keyword>
<dbReference type="FunFam" id="2.30.29.30:FF:000171">
    <property type="entry name" value="Actin filament-associated protein 1-like 2 isoform 1"/>
    <property type="match status" value="1"/>
</dbReference>
<protein>
    <recommendedName>
        <fullName evidence="6">Actin filament-associated protein 1-like 2</fullName>
    </recommendedName>
</protein>
<keyword evidence="3" id="KW-0677">Repeat</keyword>
<dbReference type="AlphaFoldDB" id="A0A3B3SHG0"/>
<dbReference type="GO" id="GO:0006954">
    <property type="term" value="P:inflammatory response"/>
    <property type="evidence" value="ECO:0007669"/>
    <property type="project" value="TreeGrafter"/>
</dbReference>
<accession>A0A3B3SHG0</accession>
<dbReference type="CDD" id="cd13307">
    <property type="entry name" value="PH2_AFAP"/>
    <property type="match status" value="1"/>
</dbReference>
<organism evidence="9 10">
    <name type="scientific">Paramormyrops kingsleyae</name>
    <dbReference type="NCBI Taxonomy" id="1676925"/>
    <lineage>
        <taxon>Eukaryota</taxon>
        <taxon>Metazoa</taxon>
        <taxon>Chordata</taxon>
        <taxon>Craniata</taxon>
        <taxon>Vertebrata</taxon>
        <taxon>Euteleostomi</taxon>
        <taxon>Actinopterygii</taxon>
        <taxon>Neopterygii</taxon>
        <taxon>Teleostei</taxon>
        <taxon>Osteoglossocephala</taxon>
        <taxon>Osteoglossomorpha</taxon>
        <taxon>Osteoglossiformes</taxon>
        <taxon>Mormyridae</taxon>
        <taxon>Paramormyrops</taxon>
    </lineage>
</organism>
<dbReference type="FunFam" id="2.30.29.30:FF:000020">
    <property type="entry name" value="Actin filament-associated protein 1-like 2 isoform 1"/>
    <property type="match status" value="1"/>
</dbReference>
<evidence type="ECO:0000256" key="5">
    <source>
        <dbReference type="ARBA" id="ARBA00059761"/>
    </source>
</evidence>
<feature type="region of interest" description="Disordered" evidence="7">
    <location>
        <begin position="532"/>
        <end position="578"/>
    </location>
</feature>
<feature type="domain" description="PH" evidence="8">
    <location>
        <begin position="325"/>
        <end position="419"/>
    </location>
</feature>
<dbReference type="GO" id="GO:0032757">
    <property type="term" value="P:positive regulation of interleukin-8 production"/>
    <property type="evidence" value="ECO:0007669"/>
    <property type="project" value="TreeGrafter"/>
</dbReference>
<evidence type="ECO:0000313" key="10">
    <source>
        <dbReference type="Proteomes" id="UP000261540"/>
    </source>
</evidence>
<dbReference type="CDD" id="cd13306">
    <property type="entry name" value="PH1_AFAP"/>
    <property type="match status" value="1"/>
</dbReference>
<dbReference type="InterPro" id="IPR011993">
    <property type="entry name" value="PH-like_dom_sf"/>
</dbReference>
<evidence type="ECO:0000259" key="8">
    <source>
        <dbReference type="PROSITE" id="PS50003"/>
    </source>
</evidence>
<dbReference type="GO" id="GO:0032675">
    <property type="term" value="P:regulation of interleukin-6 production"/>
    <property type="evidence" value="ECO:0007669"/>
    <property type="project" value="TreeGrafter"/>
</dbReference>
<feature type="region of interest" description="Disordered" evidence="7">
    <location>
        <begin position="591"/>
        <end position="667"/>
    </location>
</feature>
<feature type="compositionally biased region" description="Basic and acidic residues" evidence="7">
    <location>
        <begin position="11"/>
        <end position="22"/>
    </location>
</feature>
<feature type="region of interest" description="Disordered" evidence="7">
    <location>
        <begin position="267"/>
        <end position="291"/>
    </location>
</feature>
<dbReference type="GO" id="GO:0045893">
    <property type="term" value="P:positive regulation of DNA-templated transcription"/>
    <property type="evidence" value="ECO:0007669"/>
    <property type="project" value="TreeGrafter"/>
</dbReference>
<dbReference type="PROSITE" id="PS50003">
    <property type="entry name" value="PH_DOMAIN"/>
    <property type="match status" value="2"/>
</dbReference>
<dbReference type="Gene3D" id="2.30.29.30">
    <property type="entry name" value="Pleckstrin-homology domain (PH domain)/Phosphotyrosine-binding domain (PTB)"/>
    <property type="match status" value="2"/>
</dbReference>
<dbReference type="SMART" id="SM00233">
    <property type="entry name" value="PH"/>
    <property type="match status" value="2"/>
</dbReference>
<dbReference type="SUPFAM" id="SSF50729">
    <property type="entry name" value="PH domain-like"/>
    <property type="match status" value="2"/>
</dbReference>
<evidence type="ECO:0000256" key="6">
    <source>
        <dbReference type="ARBA" id="ARBA00072612"/>
    </source>
</evidence>
<reference evidence="9" key="1">
    <citation type="submission" date="2025-08" db="UniProtKB">
        <authorList>
            <consortium name="Ensembl"/>
        </authorList>
    </citation>
    <scope>IDENTIFICATION</scope>
</reference>
<feature type="compositionally biased region" description="Basic and acidic residues" evidence="7">
    <location>
        <begin position="537"/>
        <end position="556"/>
    </location>
</feature>
<proteinExistence type="predicted"/>
<name>A0A3B3SHG0_9TELE</name>
<evidence type="ECO:0000256" key="4">
    <source>
        <dbReference type="ARBA" id="ARBA00023054"/>
    </source>
</evidence>
<evidence type="ECO:0000256" key="7">
    <source>
        <dbReference type="SAM" id="MobiDB-lite"/>
    </source>
</evidence>
<dbReference type="GO" id="GO:0005829">
    <property type="term" value="C:cytosol"/>
    <property type="evidence" value="ECO:0007669"/>
    <property type="project" value="TreeGrafter"/>
</dbReference>
<dbReference type="PANTHER" id="PTHR14338:SF4">
    <property type="entry name" value="ACTIN FILAMENT-ASSOCIATED PROTEIN 1-LIKE 2"/>
    <property type="match status" value="1"/>
</dbReference>
<feature type="compositionally biased region" description="Polar residues" evidence="7">
    <location>
        <begin position="23"/>
        <end position="32"/>
    </location>
</feature>